<dbReference type="SUPFAM" id="SSF52047">
    <property type="entry name" value="RNI-like"/>
    <property type="match status" value="1"/>
</dbReference>
<dbReference type="SMART" id="SM00368">
    <property type="entry name" value="LRR_RI"/>
    <property type="match status" value="5"/>
</dbReference>
<name>A0ABP0HTP6_9DINO</name>
<dbReference type="PANTHER" id="PTHR24113">
    <property type="entry name" value="RAN GTPASE-ACTIVATING PROTEIN 1"/>
    <property type="match status" value="1"/>
</dbReference>
<feature type="region of interest" description="Disordered" evidence="1">
    <location>
        <begin position="319"/>
        <end position="343"/>
    </location>
</feature>
<dbReference type="InterPro" id="IPR027038">
    <property type="entry name" value="RanGap"/>
</dbReference>
<evidence type="ECO:0000256" key="1">
    <source>
        <dbReference type="SAM" id="MobiDB-lite"/>
    </source>
</evidence>
<comment type="caution">
    <text evidence="2">The sequence shown here is derived from an EMBL/GenBank/DDBJ whole genome shotgun (WGS) entry which is preliminary data.</text>
</comment>
<evidence type="ECO:0000313" key="2">
    <source>
        <dbReference type="EMBL" id="CAK8993599.1"/>
    </source>
</evidence>
<dbReference type="EMBL" id="CAXAMN010001281">
    <property type="protein sequence ID" value="CAK8993599.1"/>
    <property type="molecule type" value="Genomic_DNA"/>
</dbReference>
<evidence type="ECO:0000313" key="3">
    <source>
        <dbReference type="Proteomes" id="UP001642484"/>
    </source>
</evidence>
<gene>
    <name evidence="2" type="ORF">CCMP2556_LOCUS3309</name>
</gene>
<protein>
    <submittedName>
        <fullName evidence="2">Uncharacterized protein</fullName>
    </submittedName>
</protein>
<dbReference type="Gene3D" id="3.80.10.10">
    <property type="entry name" value="Ribonuclease Inhibitor"/>
    <property type="match status" value="1"/>
</dbReference>
<dbReference type="InterPro" id="IPR032675">
    <property type="entry name" value="LRR_dom_sf"/>
</dbReference>
<organism evidence="2 3">
    <name type="scientific">Durusdinium trenchii</name>
    <dbReference type="NCBI Taxonomy" id="1381693"/>
    <lineage>
        <taxon>Eukaryota</taxon>
        <taxon>Sar</taxon>
        <taxon>Alveolata</taxon>
        <taxon>Dinophyceae</taxon>
        <taxon>Suessiales</taxon>
        <taxon>Symbiodiniaceae</taxon>
        <taxon>Durusdinium</taxon>
    </lineage>
</organism>
<dbReference type="Pfam" id="PF13516">
    <property type="entry name" value="LRR_6"/>
    <property type="match status" value="1"/>
</dbReference>
<feature type="compositionally biased region" description="Low complexity" evidence="1">
    <location>
        <begin position="329"/>
        <end position="340"/>
    </location>
</feature>
<sequence length="377" mass="40069">MALMWKIMPHVIPAGSEASEAQDWRKADDATLAALAKVLIKHRDRCKFRTVGQRVYSSRGGQALSLPVATVTTLNSFGESLSSHHEVPMTAVRTADQTDWTSDAREAAGVDVVSFEKGKEVHEPCRVALAPLRLGSTEMVFNRQPLGDMGCSLACGFVRPWGGRLQIARLVECSIGDLGCGFLARLLAHARQPAAKLKELNLILGYPLDFGFLGSANKFGDRGVVELADALPVLDSLEKLLLERNNIGVTGAQALAGRLPRSNVRELVMGTHLGGNPIGAMGVQALAHALNDALARAAANRETRLEALALEDCQVGEEGAKAGGRTSERSASGSPARPSPLGDTWSHGALLDCQGWGWEVFQVLEVVEGGQGVRVGG</sequence>
<dbReference type="Proteomes" id="UP001642484">
    <property type="component" value="Unassembled WGS sequence"/>
</dbReference>
<keyword evidence="3" id="KW-1185">Reference proteome</keyword>
<proteinExistence type="predicted"/>
<dbReference type="InterPro" id="IPR001611">
    <property type="entry name" value="Leu-rich_rpt"/>
</dbReference>
<reference evidence="2 3" key="1">
    <citation type="submission" date="2024-02" db="EMBL/GenBank/DDBJ databases">
        <authorList>
            <person name="Chen Y."/>
            <person name="Shah S."/>
            <person name="Dougan E. K."/>
            <person name="Thang M."/>
            <person name="Chan C."/>
        </authorList>
    </citation>
    <scope>NUCLEOTIDE SEQUENCE [LARGE SCALE GENOMIC DNA]</scope>
</reference>
<accession>A0ABP0HTP6</accession>
<dbReference type="PANTHER" id="PTHR24113:SF15">
    <property type="entry name" value="NACHT DOMAIN-CONTAINING PROTEIN"/>
    <property type="match status" value="1"/>
</dbReference>